<dbReference type="Pfam" id="PF07938">
    <property type="entry name" value="Fungal_lectin"/>
    <property type="match status" value="1"/>
</dbReference>
<dbReference type="Gene3D" id="2.120.10.70">
    <property type="entry name" value="Fucose-specific lectin"/>
    <property type="match status" value="1"/>
</dbReference>
<dbReference type="Proteomes" id="UP001302745">
    <property type="component" value="Unassembled WGS sequence"/>
</dbReference>
<keyword evidence="3" id="KW-1185">Reference proteome</keyword>
<comment type="caution">
    <text evidence="2">The sequence shown here is derived from an EMBL/GenBank/DDBJ whole genome shotgun (WGS) entry which is preliminary data.</text>
</comment>
<gene>
    <name evidence="2" type="ORF">C8A00DRAFT_19507</name>
</gene>
<sequence length="298" mass="31971">MAAINDILIRTALAAVRKDSHLRVYQTAVDGGIREVQYEGKWMGGEPRNVIATGKIGTPVAATSIGFQHIRVYYVTPDNHLGEAAYDSGTGWYDGNLSSKKFAVAPYSSVAAIFLGGQTILRVYGQLPDNTIQEWVYGGGSGWTVGSNLGAALPGTQIAATTWGKDPFHLRVYAQDANLNVFEKTWDGQGWHTGGLRFANKIPRAALGVTSWGEGGSLGIRLYYGAPGNVIKEKAWDGTSGGWYDGGFQEACIPASNVAALPLDVLRVYLQNGTEDTAVTEYMWSNGWRVGHAALPPA</sequence>
<comment type="similarity">
    <text evidence="1">Belongs to the fungal fucose-specific lectin family.</text>
</comment>
<evidence type="ECO:0000313" key="3">
    <source>
        <dbReference type="Proteomes" id="UP001302745"/>
    </source>
</evidence>
<dbReference type="InterPro" id="IPR012475">
    <property type="entry name" value="Fungal_lectin"/>
</dbReference>
<dbReference type="SUPFAM" id="SSF89372">
    <property type="entry name" value="Fucose-specific lectin"/>
    <property type="match status" value="1"/>
</dbReference>
<accession>A0AAN6VCD5</accession>
<name>A0AAN6VCD5_9PEZI</name>
<dbReference type="EMBL" id="MU857279">
    <property type="protein sequence ID" value="KAK4148705.1"/>
    <property type="molecule type" value="Genomic_DNA"/>
</dbReference>
<reference evidence="2" key="1">
    <citation type="journal article" date="2023" name="Mol. Phylogenet. Evol.">
        <title>Genome-scale phylogeny and comparative genomics of the fungal order Sordariales.</title>
        <authorList>
            <person name="Hensen N."/>
            <person name="Bonometti L."/>
            <person name="Westerberg I."/>
            <person name="Brannstrom I.O."/>
            <person name="Guillou S."/>
            <person name="Cros-Aarteil S."/>
            <person name="Calhoun S."/>
            <person name="Haridas S."/>
            <person name="Kuo A."/>
            <person name="Mondo S."/>
            <person name="Pangilinan J."/>
            <person name="Riley R."/>
            <person name="LaButti K."/>
            <person name="Andreopoulos B."/>
            <person name="Lipzen A."/>
            <person name="Chen C."/>
            <person name="Yan M."/>
            <person name="Daum C."/>
            <person name="Ng V."/>
            <person name="Clum A."/>
            <person name="Steindorff A."/>
            <person name="Ohm R.A."/>
            <person name="Martin F."/>
            <person name="Silar P."/>
            <person name="Natvig D.O."/>
            <person name="Lalanne C."/>
            <person name="Gautier V."/>
            <person name="Ament-Velasquez S.L."/>
            <person name="Kruys A."/>
            <person name="Hutchinson M.I."/>
            <person name="Powell A.J."/>
            <person name="Barry K."/>
            <person name="Miller A.N."/>
            <person name="Grigoriev I.V."/>
            <person name="Debuchy R."/>
            <person name="Gladieux P."/>
            <person name="Hiltunen Thoren M."/>
            <person name="Johannesson H."/>
        </authorList>
    </citation>
    <scope>NUCLEOTIDE SEQUENCE</scope>
    <source>
        <strain evidence="2">CBS 538.74</strain>
    </source>
</reference>
<dbReference type="AlphaFoldDB" id="A0AAN6VCD5"/>
<proteinExistence type="inferred from homology"/>
<organism evidence="2 3">
    <name type="scientific">Chaetomidium leptoderma</name>
    <dbReference type="NCBI Taxonomy" id="669021"/>
    <lineage>
        <taxon>Eukaryota</taxon>
        <taxon>Fungi</taxon>
        <taxon>Dikarya</taxon>
        <taxon>Ascomycota</taxon>
        <taxon>Pezizomycotina</taxon>
        <taxon>Sordariomycetes</taxon>
        <taxon>Sordariomycetidae</taxon>
        <taxon>Sordariales</taxon>
        <taxon>Chaetomiaceae</taxon>
        <taxon>Chaetomidium</taxon>
    </lineage>
</organism>
<evidence type="ECO:0000313" key="2">
    <source>
        <dbReference type="EMBL" id="KAK4148705.1"/>
    </source>
</evidence>
<protein>
    <submittedName>
        <fullName evidence="2">Fucose-specific lectin</fullName>
    </submittedName>
</protein>
<reference evidence="2" key="2">
    <citation type="submission" date="2023-05" db="EMBL/GenBank/DDBJ databases">
        <authorList>
            <consortium name="Lawrence Berkeley National Laboratory"/>
            <person name="Steindorff A."/>
            <person name="Hensen N."/>
            <person name="Bonometti L."/>
            <person name="Westerberg I."/>
            <person name="Brannstrom I.O."/>
            <person name="Guillou S."/>
            <person name="Cros-Aarteil S."/>
            <person name="Calhoun S."/>
            <person name="Haridas S."/>
            <person name="Kuo A."/>
            <person name="Mondo S."/>
            <person name="Pangilinan J."/>
            <person name="Riley R."/>
            <person name="Labutti K."/>
            <person name="Andreopoulos B."/>
            <person name="Lipzen A."/>
            <person name="Chen C."/>
            <person name="Yanf M."/>
            <person name="Daum C."/>
            <person name="Ng V."/>
            <person name="Clum A."/>
            <person name="Ohm R."/>
            <person name="Martin F."/>
            <person name="Silar P."/>
            <person name="Natvig D."/>
            <person name="Lalanne C."/>
            <person name="Gautier V."/>
            <person name="Ament-Velasquez S.L."/>
            <person name="Kruys A."/>
            <person name="Hutchinson M.I."/>
            <person name="Powell A.J."/>
            <person name="Barry K."/>
            <person name="Miller A.N."/>
            <person name="Grigoriev I.V."/>
            <person name="Debuchy R."/>
            <person name="Gladieux P."/>
            <person name="Thoren M.H."/>
            <person name="Johannesson H."/>
        </authorList>
    </citation>
    <scope>NUCLEOTIDE SEQUENCE</scope>
    <source>
        <strain evidence="2">CBS 538.74</strain>
    </source>
</reference>
<evidence type="ECO:0000256" key="1">
    <source>
        <dbReference type="ARBA" id="ARBA00009042"/>
    </source>
</evidence>